<feature type="compositionally biased region" description="Basic and acidic residues" evidence="5">
    <location>
        <begin position="1"/>
        <end position="10"/>
    </location>
</feature>
<feature type="domain" description="SH3" evidence="6">
    <location>
        <begin position="356"/>
        <end position="418"/>
    </location>
</feature>
<dbReference type="GO" id="GO:0005886">
    <property type="term" value="C:plasma membrane"/>
    <property type="evidence" value="ECO:0007669"/>
    <property type="project" value="InterPro"/>
</dbReference>
<evidence type="ECO:0000256" key="5">
    <source>
        <dbReference type="SAM" id="MobiDB-lite"/>
    </source>
</evidence>
<keyword evidence="1 3" id="KW-0728">SH3 domain</keyword>
<reference evidence="7 8" key="1">
    <citation type="submission" date="2019-02" db="EMBL/GenBank/DDBJ databases">
        <title>Opniocepnalus argus genome.</title>
        <authorList>
            <person name="Zhou C."/>
            <person name="Xiao S."/>
        </authorList>
    </citation>
    <scope>NUCLEOTIDE SEQUENCE [LARGE SCALE GENOMIC DNA]</scope>
    <source>
        <strain evidence="7">OARG1902GOOAL</strain>
        <tissue evidence="7">Muscle</tissue>
    </source>
</reference>
<name>A0A6G1PL98_CHAAH</name>
<dbReference type="PANTHER" id="PTHR16830:SF19">
    <property type="entry name" value="FYN-BINDING PROTEIN-LIKE-RELATED"/>
    <property type="match status" value="1"/>
</dbReference>
<evidence type="ECO:0000313" key="8">
    <source>
        <dbReference type="Proteomes" id="UP000503349"/>
    </source>
</evidence>
<dbReference type="Proteomes" id="UP000503349">
    <property type="component" value="Chromosome 6"/>
</dbReference>
<dbReference type="Pfam" id="PF14603">
    <property type="entry name" value="hSH3"/>
    <property type="match status" value="2"/>
</dbReference>
<dbReference type="SUPFAM" id="SSF50044">
    <property type="entry name" value="SH3-domain"/>
    <property type="match status" value="2"/>
</dbReference>
<feature type="region of interest" description="Disordered" evidence="5">
    <location>
        <begin position="428"/>
        <end position="459"/>
    </location>
</feature>
<feature type="region of interest" description="Disordered" evidence="5">
    <location>
        <begin position="126"/>
        <end position="247"/>
    </location>
</feature>
<evidence type="ECO:0000313" key="7">
    <source>
        <dbReference type="EMBL" id="KAF3690758.1"/>
    </source>
</evidence>
<evidence type="ECO:0000256" key="1">
    <source>
        <dbReference type="ARBA" id="ARBA00022443"/>
    </source>
</evidence>
<dbReference type="GO" id="GO:0007229">
    <property type="term" value="P:integrin-mediated signaling pathway"/>
    <property type="evidence" value="ECO:0007669"/>
    <property type="project" value="InterPro"/>
</dbReference>
<dbReference type="InterPro" id="IPR036028">
    <property type="entry name" value="SH3-like_dom_sf"/>
</dbReference>
<feature type="coiled-coil region" evidence="4">
    <location>
        <begin position="311"/>
        <end position="346"/>
    </location>
</feature>
<evidence type="ECO:0000256" key="2">
    <source>
        <dbReference type="ARBA" id="ARBA00022553"/>
    </source>
</evidence>
<dbReference type="Gene3D" id="2.30.30.40">
    <property type="entry name" value="SH3 Domains"/>
    <property type="match status" value="2"/>
</dbReference>
<feature type="compositionally biased region" description="Pro residues" evidence="5">
    <location>
        <begin position="82"/>
        <end position="94"/>
    </location>
</feature>
<dbReference type="InterPro" id="IPR001452">
    <property type="entry name" value="SH3_domain"/>
</dbReference>
<reference evidence="8" key="2">
    <citation type="submission" date="2019-02" db="EMBL/GenBank/DDBJ databases">
        <title>Opniocepnalus argus Var Kimnra genome.</title>
        <authorList>
            <person name="Zhou C."/>
            <person name="Xiao S."/>
        </authorList>
    </citation>
    <scope>NUCLEOTIDE SEQUENCE [LARGE SCALE GENOMIC DNA]</scope>
</reference>
<feature type="compositionally biased region" description="Pro residues" evidence="5">
    <location>
        <begin position="128"/>
        <end position="152"/>
    </location>
</feature>
<protein>
    <submittedName>
        <fullName evidence="7">FYN-binding protein 1</fullName>
    </submittedName>
</protein>
<dbReference type="GO" id="GO:0050852">
    <property type="term" value="P:T cell receptor signaling pathway"/>
    <property type="evidence" value="ECO:0007669"/>
    <property type="project" value="TreeGrafter"/>
</dbReference>
<keyword evidence="8" id="KW-1185">Reference proteome</keyword>
<organism evidence="7 8">
    <name type="scientific">Channa argus</name>
    <name type="common">Northern snakehead</name>
    <name type="synonym">Ophicephalus argus</name>
    <dbReference type="NCBI Taxonomy" id="215402"/>
    <lineage>
        <taxon>Eukaryota</taxon>
        <taxon>Metazoa</taxon>
        <taxon>Chordata</taxon>
        <taxon>Craniata</taxon>
        <taxon>Vertebrata</taxon>
        <taxon>Euteleostomi</taxon>
        <taxon>Actinopterygii</taxon>
        <taxon>Neopterygii</taxon>
        <taxon>Teleostei</taxon>
        <taxon>Neoteleostei</taxon>
        <taxon>Acanthomorphata</taxon>
        <taxon>Anabantaria</taxon>
        <taxon>Anabantiformes</taxon>
        <taxon>Channoidei</taxon>
        <taxon>Channidae</taxon>
        <taxon>Channa</taxon>
    </lineage>
</organism>
<dbReference type="GO" id="GO:0072659">
    <property type="term" value="P:protein localization to plasma membrane"/>
    <property type="evidence" value="ECO:0007669"/>
    <property type="project" value="TreeGrafter"/>
</dbReference>
<feature type="region of interest" description="Disordered" evidence="5">
    <location>
        <begin position="78"/>
        <end position="106"/>
    </location>
</feature>
<dbReference type="InterPro" id="IPR029294">
    <property type="entry name" value="hSH3"/>
</dbReference>
<evidence type="ECO:0000256" key="4">
    <source>
        <dbReference type="SAM" id="Coils"/>
    </source>
</evidence>
<gene>
    <name evidence="7" type="ORF">EXN66_Car006431</name>
</gene>
<sequence length="596" mass="66688">MTEESFDVKALRAKFNNKASDTSSRDSGSPKSPRPGYGKLIFPVTEKDLVHHKLSPTVHPAVAGLSPVRLPRIEPMAASIPSRPPALPRPPPNPAVRASIQPKVDASKVKQTGEMLQNMMMMHQRPPCVKPAPALTPVPAPAQGPAPAPTPNPKLLRQQSRQRSAGEVTPLRKPLPPEGPLPLKPKRPSNVNLEPFMKFSRGPALPAPRKNDADSLGRNSTGKKSLAEVINPPKPPERSSKPSRLPRQMASIDIDDTQDMYDDIASFEKNDMPLMFSYRDITESWSDNSSQCLDGEADDVYEFIDEDQFEVNRVNAEKINKKETKKQLEQEKKAQLERQKRENELKRNFQLEGEVDVIHTAKVRHDWHGEGKLDLSVRQGESVEIVRVKNNPGGKWLARSLNGNYGYISNTCVDIDYEAVKRKALQARKIDTSSLPPPPPNPPQMLNKDSNNRDSMVQDDGKNNLVFILSTDDYDDVQPLNEDFPPPPPEISIDPKMEKELRKKFKYEGPLRVLHTMMVDPNSIIKKPGGKELLVSQGEILDVIQLTNSKKALCRNRFGKYGYVPRSLLLPLEGDIYDDVDYAADVYDNDSSHIGY</sequence>
<dbReference type="EMBL" id="CM015717">
    <property type="protein sequence ID" value="KAF3690758.1"/>
    <property type="molecule type" value="Genomic_DNA"/>
</dbReference>
<accession>A0A6G1PL98</accession>
<feature type="region of interest" description="Disordered" evidence="5">
    <location>
        <begin position="1"/>
        <end position="39"/>
    </location>
</feature>
<evidence type="ECO:0000256" key="3">
    <source>
        <dbReference type="PROSITE-ProRule" id="PRU00192"/>
    </source>
</evidence>
<proteinExistence type="predicted"/>
<dbReference type="PROSITE" id="PS50002">
    <property type="entry name" value="SH3"/>
    <property type="match status" value="1"/>
</dbReference>
<evidence type="ECO:0000259" key="6">
    <source>
        <dbReference type="PROSITE" id="PS50002"/>
    </source>
</evidence>
<keyword evidence="4" id="KW-0175">Coiled coil</keyword>
<dbReference type="FunFam" id="2.30.30.40:FF:000307">
    <property type="entry name" value="Predicted protein"/>
    <property type="match status" value="1"/>
</dbReference>
<dbReference type="SMART" id="SM00326">
    <property type="entry name" value="SH3"/>
    <property type="match status" value="2"/>
</dbReference>
<dbReference type="InterPro" id="IPR043443">
    <property type="entry name" value="FYB1/2-like"/>
</dbReference>
<dbReference type="AlphaFoldDB" id="A0A6G1PL98"/>
<feature type="compositionally biased region" description="Pro residues" evidence="5">
    <location>
        <begin position="173"/>
        <end position="183"/>
    </location>
</feature>
<feature type="compositionally biased region" description="Polar residues" evidence="5">
    <location>
        <begin position="17"/>
        <end position="30"/>
    </location>
</feature>
<keyword evidence="2" id="KW-0597">Phosphoprotein</keyword>
<dbReference type="PANTHER" id="PTHR16830">
    <property type="entry name" value="SH2 CONTAINING ADAPTOR PRAM-1 RELATED"/>
    <property type="match status" value="1"/>
</dbReference>